<feature type="compositionally biased region" description="Basic and acidic residues" evidence="1">
    <location>
        <begin position="1"/>
        <end position="10"/>
    </location>
</feature>
<proteinExistence type="predicted"/>
<dbReference type="InterPro" id="IPR021333">
    <property type="entry name" value="DUF2946"/>
</dbReference>
<evidence type="ECO:0000256" key="1">
    <source>
        <dbReference type="SAM" id="MobiDB-lite"/>
    </source>
</evidence>
<feature type="region of interest" description="Disordered" evidence="1">
    <location>
        <begin position="1"/>
        <end position="20"/>
    </location>
</feature>
<organism evidence="2 3">
    <name type="scientific">Azoarcus indigens</name>
    <dbReference type="NCBI Taxonomy" id="29545"/>
    <lineage>
        <taxon>Bacteria</taxon>
        <taxon>Pseudomonadati</taxon>
        <taxon>Pseudomonadota</taxon>
        <taxon>Betaproteobacteria</taxon>
        <taxon>Rhodocyclales</taxon>
        <taxon>Zoogloeaceae</taxon>
        <taxon>Azoarcus</taxon>
    </lineage>
</organism>
<reference evidence="2 3" key="1">
    <citation type="submission" date="2019-03" db="EMBL/GenBank/DDBJ databases">
        <title>Genomic Encyclopedia of Type Strains, Phase IV (KMG-IV): sequencing the most valuable type-strain genomes for metagenomic binning, comparative biology and taxonomic classification.</title>
        <authorList>
            <person name="Goeker M."/>
        </authorList>
    </citation>
    <scope>NUCLEOTIDE SEQUENCE [LARGE SCALE GENOMIC DNA]</scope>
    <source>
        <strain evidence="2 3">DSM 12121</strain>
    </source>
</reference>
<feature type="compositionally biased region" description="Pro residues" evidence="1">
    <location>
        <begin position="11"/>
        <end position="20"/>
    </location>
</feature>
<gene>
    <name evidence="2" type="ORF">C7389_11612</name>
</gene>
<dbReference type="AlphaFoldDB" id="A0A4R6DUX8"/>
<name>A0A4R6DUX8_9RHOO</name>
<evidence type="ECO:0000313" key="3">
    <source>
        <dbReference type="Proteomes" id="UP000295129"/>
    </source>
</evidence>
<sequence>MRRRHDDSRSPPRPIEFPPPAPRRLRTLLLASMPLSPGLQRLSSWLAILAILLTVLAPGISKALAARDAGWMEVCTAAGIKHLQAGGGSPDESGHAGSSGSCPYCLTHAFGFALAPVDAQSWPALAGPAGPLPLAAALPPAPVSAWTTPQPRAPPSA</sequence>
<evidence type="ECO:0000313" key="2">
    <source>
        <dbReference type="EMBL" id="TDN48108.1"/>
    </source>
</evidence>
<keyword evidence="3" id="KW-1185">Reference proteome</keyword>
<accession>A0A4R6DUX8</accession>
<evidence type="ECO:0008006" key="4">
    <source>
        <dbReference type="Google" id="ProtNLM"/>
    </source>
</evidence>
<protein>
    <recommendedName>
        <fullName evidence="4">DUF2946 family protein</fullName>
    </recommendedName>
</protein>
<dbReference type="OrthoDB" id="8536886at2"/>
<dbReference type="Pfam" id="PF11162">
    <property type="entry name" value="DUF2946"/>
    <property type="match status" value="1"/>
</dbReference>
<comment type="caution">
    <text evidence="2">The sequence shown here is derived from an EMBL/GenBank/DDBJ whole genome shotgun (WGS) entry which is preliminary data.</text>
</comment>
<dbReference type="Proteomes" id="UP000295129">
    <property type="component" value="Unassembled WGS sequence"/>
</dbReference>
<dbReference type="EMBL" id="SNVV01000016">
    <property type="protein sequence ID" value="TDN48108.1"/>
    <property type="molecule type" value="Genomic_DNA"/>
</dbReference>